<protein>
    <submittedName>
        <fullName evidence="3">Uncharacterized protein</fullName>
    </submittedName>
</protein>
<evidence type="ECO:0000313" key="3">
    <source>
        <dbReference type="WBParaSite" id="mrna-Wban_09728"/>
    </source>
</evidence>
<evidence type="ECO:0000313" key="2">
    <source>
        <dbReference type="Proteomes" id="UP000093561"/>
    </source>
</evidence>
<reference evidence="2" key="1">
    <citation type="submission" date="2015-03" db="EMBL/GenBank/DDBJ databases">
        <title>Wuchereria bancrofti Genome Sequencing Papua New Guinea Strain.</title>
        <authorList>
            <person name="Small S.T."/>
            <person name="Serre D."/>
            <person name="Zimmerman P.A."/>
        </authorList>
    </citation>
    <scope>NUCLEOTIDE SEQUENCE [LARGE SCALE GENOMIC DNA]</scope>
    <source>
        <strain evidence="2">pt0022</strain>
    </source>
</reference>
<organism evidence="2 3">
    <name type="scientific">Wuchereria bancrofti</name>
    <dbReference type="NCBI Taxonomy" id="6293"/>
    <lineage>
        <taxon>Eukaryota</taxon>
        <taxon>Metazoa</taxon>
        <taxon>Ecdysozoa</taxon>
        <taxon>Nematoda</taxon>
        <taxon>Chromadorea</taxon>
        <taxon>Rhabditida</taxon>
        <taxon>Spirurina</taxon>
        <taxon>Spiruromorpha</taxon>
        <taxon>Filarioidea</taxon>
        <taxon>Onchocercidae</taxon>
        <taxon>Wuchereria</taxon>
    </lineage>
</organism>
<reference evidence="3" key="3">
    <citation type="submission" date="2024-02" db="UniProtKB">
        <authorList>
            <consortium name="WormBaseParasite"/>
        </authorList>
    </citation>
    <scope>IDENTIFICATION</scope>
    <source>
        <strain evidence="3">pt0022</strain>
    </source>
</reference>
<name>A0AAF5Q403_WUCBA</name>
<proteinExistence type="predicted"/>
<sequence>MGSISCGIDGLAASLEAKKRKTKHYTPKRRIWRILSSTAPLNCIFLSFVFFFLRPAKLSYSGSFTGQLDYCKELFSSYEFFIYYSQKTYDRVLNHKELSSLSFCEVIDQIILLDFSV</sequence>
<dbReference type="Proteomes" id="UP000093561">
    <property type="component" value="Unassembled WGS sequence"/>
</dbReference>
<accession>A0AAF5Q403</accession>
<dbReference type="AlphaFoldDB" id="A0AAF5Q403"/>
<keyword evidence="1" id="KW-0812">Transmembrane</keyword>
<keyword evidence="1" id="KW-1133">Transmembrane helix</keyword>
<keyword evidence="1" id="KW-0472">Membrane</keyword>
<reference evidence="2" key="2">
    <citation type="journal article" date="2016" name="Mol. Ecol.">
        <title>Population genomics of the filarial nematode parasite Wuchereria bancrofti from mosquitoes.</title>
        <authorList>
            <person name="Small S.T."/>
            <person name="Reimer L.J."/>
            <person name="Tisch D.J."/>
            <person name="King C.L."/>
            <person name="Christensen B.M."/>
            <person name="Siba P.M."/>
            <person name="Kazura J.W."/>
            <person name="Serre D."/>
            <person name="Zimmerman P.A."/>
        </authorList>
    </citation>
    <scope>NUCLEOTIDE SEQUENCE</scope>
    <source>
        <strain evidence="2">pt0022</strain>
    </source>
</reference>
<feature type="transmembrane region" description="Helical" evidence="1">
    <location>
        <begin position="31"/>
        <end position="53"/>
    </location>
</feature>
<dbReference type="WBParaSite" id="mrna-Wban_09728">
    <property type="protein sequence ID" value="mrna-Wban_09728"/>
    <property type="gene ID" value="Wban_09728"/>
</dbReference>
<evidence type="ECO:0000256" key="1">
    <source>
        <dbReference type="SAM" id="Phobius"/>
    </source>
</evidence>